<feature type="binding site" evidence="9">
    <location>
        <position position="118"/>
    </location>
    <ligand>
        <name>Cu cation</name>
        <dbReference type="ChEBI" id="CHEBI:23378"/>
    </ligand>
</feature>
<evidence type="ECO:0000256" key="4">
    <source>
        <dbReference type="ARBA" id="ARBA00022723"/>
    </source>
</evidence>
<dbReference type="GO" id="GO:0009055">
    <property type="term" value="F:electron transfer activity"/>
    <property type="evidence" value="ECO:0007669"/>
    <property type="project" value="InterPro"/>
</dbReference>
<feature type="binding site" evidence="9">
    <location>
        <position position="113"/>
    </location>
    <ligand>
        <name>Cu cation</name>
        <dbReference type="ChEBI" id="CHEBI:23378"/>
    </ligand>
</feature>
<evidence type="ECO:0000256" key="5">
    <source>
        <dbReference type="ARBA" id="ARBA00022764"/>
    </source>
</evidence>
<keyword evidence="7 9" id="KW-0186">Copper</keyword>
<accession>A0A7C9MGR1</accession>
<evidence type="ECO:0000259" key="10">
    <source>
        <dbReference type="Pfam" id="PF00127"/>
    </source>
</evidence>
<reference evidence="11 12" key="1">
    <citation type="submission" date="2019-12" db="EMBL/GenBank/DDBJ databases">
        <authorList>
            <person name="Lee S.D."/>
        </authorList>
    </citation>
    <scope>NUCLEOTIDE SEQUENCE [LARGE SCALE GENOMIC DNA]</scope>
    <source>
        <strain evidence="11 12">GH1-50</strain>
    </source>
</reference>
<evidence type="ECO:0000313" key="11">
    <source>
        <dbReference type="EMBL" id="MXQ09712.1"/>
    </source>
</evidence>
<dbReference type="RefSeq" id="WP_160765638.1">
    <property type="nucleotide sequence ID" value="NZ_WUPT01000005.1"/>
</dbReference>
<dbReference type="SUPFAM" id="SSF49503">
    <property type="entry name" value="Cupredoxins"/>
    <property type="match status" value="1"/>
</dbReference>
<evidence type="ECO:0000256" key="9">
    <source>
        <dbReference type="PIRSR" id="PIRSR602386-1"/>
    </source>
</evidence>
<feature type="binding site" evidence="9">
    <location>
        <position position="72"/>
    </location>
    <ligand>
        <name>Cu cation</name>
        <dbReference type="ChEBI" id="CHEBI:23378"/>
    </ligand>
</feature>
<proteinExistence type="predicted"/>
<dbReference type="InterPro" id="IPR028871">
    <property type="entry name" value="BlueCu_1_BS"/>
</dbReference>
<gene>
    <name evidence="11" type="ORF">GQ651_17845</name>
</gene>
<dbReference type="CDD" id="cd04218">
    <property type="entry name" value="Pseudoazurin"/>
    <property type="match status" value="1"/>
</dbReference>
<dbReference type="InterPro" id="IPR012745">
    <property type="entry name" value="Pseudoazurin"/>
</dbReference>
<feature type="domain" description="Blue (type 1) copper" evidence="10">
    <location>
        <begin position="44"/>
        <end position="124"/>
    </location>
</feature>
<dbReference type="InterPro" id="IPR008972">
    <property type="entry name" value="Cupredoxin"/>
</dbReference>
<dbReference type="InterPro" id="IPR001235">
    <property type="entry name" value="Copper_blue_Plastocyanin"/>
</dbReference>
<dbReference type="NCBIfam" id="TIGR02375">
    <property type="entry name" value="pseudoazurin"/>
    <property type="match status" value="1"/>
</dbReference>
<dbReference type="InterPro" id="IPR000923">
    <property type="entry name" value="BlueCu_1"/>
</dbReference>
<feature type="binding site" evidence="9">
    <location>
        <position position="110"/>
    </location>
    <ligand>
        <name>Cu cation</name>
        <dbReference type="ChEBI" id="CHEBI:23378"/>
    </ligand>
</feature>
<comment type="subcellular location">
    <subcellularLocation>
        <location evidence="1">Periplasm</location>
    </subcellularLocation>
</comment>
<dbReference type="Gene3D" id="2.60.40.420">
    <property type="entry name" value="Cupredoxins - blue copper proteins"/>
    <property type="match status" value="1"/>
</dbReference>
<name>A0A7C9MGR1_9RHOB</name>
<evidence type="ECO:0000256" key="3">
    <source>
        <dbReference type="ARBA" id="ARBA00022448"/>
    </source>
</evidence>
<keyword evidence="12" id="KW-1185">Reference proteome</keyword>
<comment type="cofactor">
    <cofactor evidence="9">
        <name>Cu cation</name>
        <dbReference type="ChEBI" id="CHEBI:23378"/>
    </cofactor>
    <text evidence="9">Binds 1 copper ion per subunit.</text>
</comment>
<dbReference type="Pfam" id="PF00127">
    <property type="entry name" value="Copper-bind"/>
    <property type="match status" value="1"/>
</dbReference>
<evidence type="ECO:0000256" key="6">
    <source>
        <dbReference type="ARBA" id="ARBA00022982"/>
    </source>
</evidence>
<sequence length="162" mass="17541">MKITRRDGLKLMGATALATGPMKAFAGSHGAMHEVEMLNKAPDSNERQVFNPPVLQIAKGDTVKFVATDRGHNSEANDDMLPEGAEGWSGKINDDVEHKFEVAGVYGYHCTPHQSAGMVGLILVGDVTQEMLDAAGEVRQRGRARQRMEEYLAQASEMIAAS</sequence>
<reference evidence="11 12" key="2">
    <citation type="submission" date="2020-03" db="EMBL/GenBank/DDBJ databases">
        <title>Kangsaoukella pontilimi gen. nov., sp. nov., a new member of the family Rhodobacteraceae isolated from a tidal mudflat.</title>
        <authorList>
            <person name="Kim I.S."/>
        </authorList>
    </citation>
    <scope>NUCLEOTIDE SEQUENCE [LARGE SCALE GENOMIC DNA]</scope>
    <source>
        <strain evidence="11 12">GH1-50</strain>
    </source>
</reference>
<dbReference type="EMBL" id="WUPT01000005">
    <property type="protein sequence ID" value="MXQ09712.1"/>
    <property type="molecule type" value="Genomic_DNA"/>
</dbReference>
<protein>
    <recommendedName>
        <fullName evidence="2 8">Pseudoazurin</fullName>
    </recommendedName>
</protein>
<evidence type="ECO:0000256" key="8">
    <source>
        <dbReference type="NCBIfam" id="TIGR02375"/>
    </source>
</evidence>
<comment type="caution">
    <text evidence="11">The sequence shown here is derived from an EMBL/GenBank/DDBJ whole genome shotgun (WGS) entry which is preliminary data.</text>
</comment>
<evidence type="ECO:0000256" key="7">
    <source>
        <dbReference type="ARBA" id="ARBA00023008"/>
    </source>
</evidence>
<keyword evidence="4 9" id="KW-0479">Metal-binding</keyword>
<dbReference type="PROSITE" id="PS00196">
    <property type="entry name" value="COPPER_BLUE"/>
    <property type="match status" value="1"/>
</dbReference>
<keyword evidence="6" id="KW-0249">Electron transport</keyword>
<evidence type="ECO:0000256" key="2">
    <source>
        <dbReference type="ARBA" id="ARBA00016984"/>
    </source>
</evidence>
<keyword evidence="5" id="KW-0574">Periplasm</keyword>
<keyword evidence="3" id="KW-0813">Transport</keyword>
<evidence type="ECO:0000313" key="12">
    <source>
        <dbReference type="Proteomes" id="UP000480350"/>
    </source>
</evidence>
<dbReference type="Proteomes" id="UP000480350">
    <property type="component" value="Unassembled WGS sequence"/>
</dbReference>
<dbReference type="InterPro" id="IPR002386">
    <property type="entry name" value="Amicyanin/Pseudoazurin"/>
</dbReference>
<dbReference type="GO" id="GO:0042597">
    <property type="term" value="C:periplasmic space"/>
    <property type="evidence" value="ECO:0007669"/>
    <property type="project" value="UniProtKB-SubCell"/>
</dbReference>
<evidence type="ECO:0000256" key="1">
    <source>
        <dbReference type="ARBA" id="ARBA00004418"/>
    </source>
</evidence>
<dbReference type="GO" id="GO:0005507">
    <property type="term" value="F:copper ion binding"/>
    <property type="evidence" value="ECO:0007669"/>
    <property type="project" value="UniProtKB-UniRule"/>
</dbReference>
<dbReference type="PRINTS" id="PR00155">
    <property type="entry name" value="AMICYANIN"/>
</dbReference>
<organism evidence="11 12">
    <name type="scientific">Kangsaoukella pontilimi</name>
    <dbReference type="NCBI Taxonomy" id="2691042"/>
    <lineage>
        <taxon>Bacteria</taxon>
        <taxon>Pseudomonadati</taxon>
        <taxon>Pseudomonadota</taxon>
        <taxon>Alphaproteobacteria</taxon>
        <taxon>Rhodobacterales</taxon>
        <taxon>Paracoccaceae</taxon>
        <taxon>Kangsaoukella</taxon>
    </lineage>
</organism>
<dbReference type="AlphaFoldDB" id="A0A7C9MGR1"/>
<dbReference type="PRINTS" id="PR00156">
    <property type="entry name" value="COPPERBLUE"/>
</dbReference>